<dbReference type="AlphaFoldDB" id="A0A9W9SIV5"/>
<gene>
    <name evidence="1" type="ORF">N7509_012442</name>
</gene>
<keyword evidence="2" id="KW-1185">Reference proteome</keyword>
<sequence>MLIFTLTQAACFAFSCSSQWHPDAYVHFARLFAFLINSGAALSTSTSLGGTGLDKFIGAVELNAEKSRMLTRLAHRGGIVTVRGALQSPISKANLLQVLVENEEVVDIPDVAKAIIQESEHDLNVELLSGRASPNDIIGNTALIQLAVGWPRGIEILADAGVDMHRRYPLSPLYMAMRERNYQSSKALLEAGHPLKPDDICAAETLNDGNKMTKILIEELSKRRKRLAIIAQASMSQIDLARIEVIASASVFLPSSVPDIVASRICLALKERGINIDPSLEVAEPSISKSVYHQPLRKIDTLDLLFEHGFEDIDTRDSSGKTPLMTMISSSGIYESSHKRRRWLISKGADPTRSLPWGNNSGGTVLHLLGTCLASMLAREITHTSLSELRQFQAPDSDSEEDPLFDLRYTLRAPCRDNCLCACSMDGCTPLLAALRHLLLRYTPRFYMKGGVNRLPGAINFLISRAEKSVDIQISIIRLVTFDALDLTHTCCRKSDTFADDRLQYMDKAEVDEIRDEESLLIKEFESLLDDLVAEFRRLGVPIMEFLQGPWYRMVLGHINRLGIYDQIHMSEVRGLD</sequence>
<dbReference type="GeneID" id="81376059"/>
<accession>A0A9W9SIV5</accession>
<dbReference type="InterPro" id="IPR036770">
    <property type="entry name" value="Ankyrin_rpt-contain_sf"/>
</dbReference>
<reference evidence="1" key="1">
    <citation type="submission" date="2022-12" db="EMBL/GenBank/DDBJ databases">
        <authorList>
            <person name="Petersen C."/>
        </authorList>
    </citation>
    <scope>NUCLEOTIDE SEQUENCE</scope>
    <source>
        <strain evidence="1">IBT 29677</strain>
    </source>
</reference>
<dbReference type="Gene3D" id="1.25.40.20">
    <property type="entry name" value="Ankyrin repeat-containing domain"/>
    <property type="match status" value="1"/>
</dbReference>
<comment type="caution">
    <text evidence="1">The sequence shown here is derived from an EMBL/GenBank/DDBJ whole genome shotgun (WGS) entry which is preliminary data.</text>
</comment>
<organism evidence="1 2">
    <name type="scientific">Penicillium cosmopolitanum</name>
    <dbReference type="NCBI Taxonomy" id="1131564"/>
    <lineage>
        <taxon>Eukaryota</taxon>
        <taxon>Fungi</taxon>
        <taxon>Dikarya</taxon>
        <taxon>Ascomycota</taxon>
        <taxon>Pezizomycotina</taxon>
        <taxon>Eurotiomycetes</taxon>
        <taxon>Eurotiomycetidae</taxon>
        <taxon>Eurotiales</taxon>
        <taxon>Aspergillaceae</taxon>
        <taxon>Penicillium</taxon>
    </lineage>
</organism>
<proteinExistence type="predicted"/>
<dbReference type="SUPFAM" id="SSF48403">
    <property type="entry name" value="Ankyrin repeat"/>
    <property type="match status" value="1"/>
</dbReference>
<dbReference type="RefSeq" id="XP_056483109.1">
    <property type="nucleotide sequence ID" value="XM_056637079.1"/>
</dbReference>
<protein>
    <submittedName>
        <fullName evidence="1">Uncharacterized protein</fullName>
    </submittedName>
</protein>
<dbReference type="Proteomes" id="UP001147747">
    <property type="component" value="Unassembled WGS sequence"/>
</dbReference>
<evidence type="ECO:0000313" key="2">
    <source>
        <dbReference type="Proteomes" id="UP001147747"/>
    </source>
</evidence>
<reference evidence="1" key="2">
    <citation type="journal article" date="2023" name="IMA Fungus">
        <title>Comparative genomic study of the Penicillium genus elucidates a diverse pangenome and 15 lateral gene transfer events.</title>
        <authorList>
            <person name="Petersen C."/>
            <person name="Sorensen T."/>
            <person name="Nielsen M.R."/>
            <person name="Sondergaard T.E."/>
            <person name="Sorensen J.L."/>
            <person name="Fitzpatrick D.A."/>
            <person name="Frisvad J.C."/>
            <person name="Nielsen K.L."/>
        </authorList>
    </citation>
    <scope>NUCLEOTIDE SEQUENCE</scope>
    <source>
        <strain evidence="1">IBT 29677</strain>
    </source>
</reference>
<name>A0A9W9SIV5_9EURO</name>
<evidence type="ECO:0000313" key="1">
    <source>
        <dbReference type="EMBL" id="KAJ5379323.1"/>
    </source>
</evidence>
<dbReference type="OrthoDB" id="1577640at2759"/>
<dbReference type="EMBL" id="JAPZBU010000011">
    <property type="protein sequence ID" value="KAJ5379323.1"/>
    <property type="molecule type" value="Genomic_DNA"/>
</dbReference>